<feature type="transmembrane region" description="Helical" evidence="12">
    <location>
        <begin position="453"/>
        <end position="471"/>
    </location>
</feature>
<evidence type="ECO:0000256" key="10">
    <source>
        <dbReference type="ARBA" id="ARBA00023065"/>
    </source>
</evidence>
<keyword evidence="7 12" id="KW-0769">Symport</keyword>
<evidence type="ECO:0000256" key="4">
    <source>
        <dbReference type="ARBA" id="ARBA00022475"/>
    </source>
</evidence>
<evidence type="ECO:0000256" key="9">
    <source>
        <dbReference type="ARBA" id="ARBA00022989"/>
    </source>
</evidence>
<protein>
    <recommendedName>
        <fullName evidence="12">Probable potassium transport system protein Kup</fullName>
    </recommendedName>
</protein>
<keyword evidence="4 12" id="KW-1003">Cell membrane</keyword>
<feature type="transmembrane region" description="Helical" evidence="12">
    <location>
        <begin position="240"/>
        <end position="261"/>
    </location>
</feature>
<dbReference type="InterPro" id="IPR053952">
    <property type="entry name" value="K_trans_C"/>
</dbReference>
<evidence type="ECO:0000256" key="8">
    <source>
        <dbReference type="ARBA" id="ARBA00022958"/>
    </source>
</evidence>
<feature type="transmembrane region" description="Helical" evidence="12">
    <location>
        <begin position="426"/>
        <end position="447"/>
    </location>
</feature>
<keyword evidence="11 12" id="KW-0472">Membrane</keyword>
<dbReference type="PANTHER" id="PTHR30540">
    <property type="entry name" value="OSMOTIC STRESS POTASSIUM TRANSPORTER"/>
    <property type="match status" value="1"/>
</dbReference>
<keyword evidence="8 12" id="KW-0630">Potassium</keyword>
<organism evidence="15 16">
    <name type="scientific">Leptothrix discophora</name>
    <dbReference type="NCBI Taxonomy" id="89"/>
    <lineage>
        <taxon>Bacteria</taxon>
        <taxon>Pseudomonadati</taxon>
        <taxon>Pseudomonadota</taxon>
        <taxon>Betaproteobacteria</taxon>
        <taxon>Burkholderiales</taxon>
        <taxon>Sphaerotilaceae</taxon>
        <taxon>Leptothrix</taxon>
    </lineage>
</organism>
<evidence type="ECO:0000256" key="5">
    <source>
        <dbReference type="ARBA" id="ARBA00022538"/>
    </source>
</evidence>
<name>A0ABT9G4R9_LEPDI</name>
<keyword evidence="5 12" id="KW-0633">Potassium transport</keyword>
<evidence type="ECO:0000256" key="7">
    <source>
        <dbReference type="ARBA" id="ARBA00022847"/>
    </source>
</evidence>
<comment type="catalytic activity">
    <reaction evidence="12">
        <text>K(+)(in) + H(+)(in) = K(+)(out) + H(+)(out)</text>
        <dbReference type="Rhea" id="RHEA:28490"/>
        <dbReference type="ChEBI" id="CHEBI:15378"/>
        <dbReference type="ChEBI" id="CHEBI:29103"/>
    </reaction>
</comment>
<dbReference type="Pfam" id="PF22776">
    <property type="entry name" value="K_trans_C"/>
    <property type="match status" value="1"/>
</dbReference>
<dbReference type="EMBL" id="JAUZEE010000005">
    <property type="protein sequence ID" value="MDP4301188.1"/>
    <property type="molecule type" value="Genomic_DNA"/>
</dbReference>
<comment type="caution">
    <text evidence="15">The sequence shown here is derived from an EMBL/GenBank/DDBJ whole genome shotgun (WGS) entry which is preliminary data.</text>
</comment>
<feature type="transmembrane region" description="Helical" evidence="12">
    <location>
        <begin position="35"/>
        <end position="56"/>
    </location>
</feature>
<dbReference type="Proteomes" id="UP001235760">
    <property type="component" value="Unassembled WGS sequence"/>
</dbReference>
<dbReference type="HAMAP" id="MF_01522">
    <property type="entry name" value="Kup"/>
    <property type="match status" value="1"/>
</dbReference>
<dbReference type="InterPro" id="IPR003855">
    <property type="entry name" value="K+_transporter"/>
</dbReference>
<evidence type="ECO:0000256" key="13">
    <source>
        <dbReference type="SAM" id="MobiDB-lite"/>
    </source>
</evidence>
<evidence type="ECO:0000259" key="14">
    <source>
        <dbReference type="PROSITE" id="PS51082"/>
    </source>
</evidence>
<dbReference type="InterPro" id="IPR003124">
    <property type="entry name" value="WH2_dom"/>
</dbReference>
<accession>A0ABT9G4R9</accession>
<feature type="transmembrane region" description="Helical" evidence="12">
    <location>
        <begin position="313"/>
        <end position="333"/>
    </location>
</feature>
<evidence type="ECO:0000256" key="12">
    <source>
        <dbReference type="HAMAP-Rule" id="MF_01522"/>
    </source>
</evidence>
<evidence type="ECO:0000256" key="3">
    <source>
        <dbReference type="ARBA" id="ARBA00022448"/>
    </source>
</evidence>
<feature type="transmembrane region" description="Helical" evidence="12">
    <location>
        <begin position="273"/>
        <end position="293"/>
    </location>
</feature>
<evidence type="ECO:0000256" key="6">
    <source>
        <dbReference type="ARBA" id="ARBA00022692"/>
    </source>
</evidence>
<feature type="domain" description="WH2" evidence="14">
    <location>
        <begin position="471"/>
        <end position="489"/>
    </location>
</feature>
<keyword evidence="10 12" id="KW-0406">Ion transport</keyword>
<feature type="transmembrane region" description="Helical" evidence="12">
    <location>
        <begin position="197"/>
        <end position="217"/>
    </location>
</feature>
<keyword evidence="9 12" id="KW-1133">Transmembrane helix</keyword>
<evidence type="ECO:0000313" key="15">
    <source>
        <dbReference type="EMBL" id="MDP4301188.1"/>
    </source>
</evidence>
<comment type="function">
    <text evidence="12">Transport of potassium into the cell. Likely operates as a K(+):H(+) symporter.</text>
</comment>
<comment type="similarity">
    <text evidence="2 12">Belongs to the HAK/KUP transporter (TC 2.A.72) family.</text>
</comment>
<feature type="transmembrane region" description="Helical" evidence="12">
    <location>
        <begin position="365"/>
        <end position="386"/>
    </location>
</feature>
<comment type="subcellular location">
    <subcellularLocation>
        <location evidence="12">Cell membrane</location>
        <topology evidence="12">Multi-pass membrane protein</topology>
    </subcellularLocation>
    <subcellularLocation>
        <location evidence="1">Membrane</location>
        <topology evidence="1">Multi-pass membrane protein</topology>
    </subcellularLocation>
</comment>
<feature type="compositionally biased region" description="Low complexity" evidence="13">
    <location>
        <begin position="1"/>
        <end position="20"/>
    </location>
</feature>
<dbReference type="Pfam" id="PF02705">
    <property type="entry name" value="K_trans"/>
    <property type="match status" value="1"/>
</dbReference>
<feature type="region of interest" description="Disordered" evidence="13">
    <location>
        <begin position="1"/>
        <end position="26"/>
    </location>
</feature>
<sequence length="650" mass="69308">MTDAPASQAPSSPSRPAPSRDSADAGYQATRRQGLAALTLGAIGVVYGDIGTSPLYTMKEIFAPATGVPLDAASLIGAVSVIFWALMLVVTLKYVVLILRADNHGEGGGLALTALAAQAVQGQPRLRHALLLLGVFGATLFYGDSVITPAISVLGAVEGLHLITPTLDAWVVPLSVLILVGLFALQRHGTAVVGRWFGPVIVLWFVTLGVAGGVHIAEAPAILAALNPVHAWDFLAGRGWHVFAALGAIVLALTGAEALYADMGHFGRRPIQLAWTGLVMPSLALNYLGQGALLMNDPTAIENPFYRLFPDAWLLPAVVLATAAAIIASQAVISGAYSMTRQAIQLGFLPRMRVRHTSAREAGQIYLPAVNWVLLAGVVAAVLHFGSSSALAAAYGIAVTLTMLITTLLTWFVVRRAWRLPAPLAIAATAFFLTLDVLLVAGCAVKFLDGGWFPLVLGLLLFVAMSTWSRGRSQLLAGIRRDGLDLRPFVDGLDTVGICRADRTAVYPVADPTTVPQALLHNLKHNQVLHLTNVILTVVFEPVPWVAMSDRIEVEPLGHGFWRVTLRYGFMNTPDVPQALTLAASHGLRVPVFETSYFLSRETVVPTPGQGMAAWRESLFAVMSRHASDVSAFFRLPDNAVVELGTRVQI</sequence>
<dbReference type="InterPro" id="IPR053951">
    <property type="entry name" value="K_trans_N"/>
</dbReference>
<keyword evidence="6 12" id="KW-0812">Transmembrane</keyword>
<feature type="transmembrane region" description="Helical" evidence="12">
    <location>
        <begin position="392"/>
        <end position="414"/>
    </location>
</feature>
<evidence type="ECO:0000313" key="16">
    <source>
        <dbReference type="Proteomes" id="UP001235760"/>
    </source>
</evidence>
<keyword evidence="16" id="KW-1185">Reference proteome</keyword>
<reference evidence="15 16" key="1">
    <citation type="submission" date="2023-08" db="EMBL/GenBank/DDBJ databases">
        <authorList>
            <person name="Roldan D.M."/>
            <person name="Menes R.J."/>
        </authorList>
    </citation>
    <scope>NUCLEOTIDE SEQUENCE [LARGE SCALE GENOMIC DNA]</scope>
    <source>
        <strain evidence="15 16">CCM 2812</strain>
    </source>
</reference>
<dbReference type="RefSeq" id="WP_305749740.1">
    <property type="nucleotide sequence ID" value="NZ_JAUZEE010000005.1"/>
</dbReference>
<proteinExistence type="inferred from homology"/>
<evidence type="ECO:0000256" key="2">
    <source>
        <dbReference type="ARBA" id="ARBA00007019"/>
    </source>
</evidence>
<evidence type="ECO:0000256" key="1">
    <source>
        <dbReference type="ARBA" id="ARBA00004141"/>
    </source>
</evidence>
<gene>
    <name evidence="12" type="primary">kup</name>
    <name evidence="15" type="ORF">Q8X39_11115</name>
</gene>
<keyword evidence="3 12" id="KW-0813">Transport</keyword>
<dbReference type="PANTHER" id="PTHR30540:SF79">
    <property type="entry name" value="LOW AFFINITY POTASSIUM TRANSPORT SYSTEM PROTEIN KUP"/>
    <property type="match status" value="1"/>
</dbReference>
<feature type="transmembrane region" description="Helical" evidence="12">
    <location>
        <begin position="169"/>
        <end position="185"/>
    </location>
</feature>
<dbReference type="InterPro" id="IPR023051">
    <property type="entry name" value="Kup"/>
</dbReference>
<dbReference type="PROSITE" id="PS51082">
    <property type="entry name" value="WH2"/>
    <property type="match status" value="1"/>
</dbReference>
<feature type="transmembrane region" description="Helical" evidence="12">
    <location>
        <begin position="76"/>
        <end position="96"/>
    </location>
</feature>
<evidence type="ECO:0000256" key="11">
    <source>
        <dbReference type="ARBA" id="ARBA00023136"/>
    </source>
</evidence>
<feature type="transmembrane region" description="Helical" evidence="12">
    <location>
        <begin position="130"/>
        <end position="157"/>
    </location>
</feature>